<feature type="region of interest" description="Disordered" evidence="1">
    <location>
        <begin position="82"/>
        <end position="152"/>
    </location>
</feature>
<evidence type="ECO:0000313" key="2">
    <source>
        <dbReference type="EMBL" id="KZT18236.1"/>
    </source>
</evidence>
<evidence type="ECO:0000256" key="1">
    <source>
        <dbReference type="SAM" id="MobiDB-lite"/>
    </source>
</evidence>
<evidence type="ECO:0000313" key="3">
    <source>
        <dbReference type="Proteomes" id="UP000076761"/>
    </source>
</evidence>
<dbReference type="InParanoid" id="A0A165MEH9"/>
<organism evidence="2 3">
    <name type="scientific">Neolentinus lepideus HHB14362 ss-1</name>
    <dbReference type="NCBI Taxonomy" id="1314782"/>
    <lineage>
        <taxon>Eukaryota</taxon>
        <taxon>Fungi</taxon>
        <taxon>Dikarya</taxon>
        <taxon>Basidiomycota</taxon>
        <taxon>Agaricomycotina</taxon>
        <taxon>Agaricomycetes</taxon>
        <taxon>Gloeophyllales</taxon>
        <taxon>Gloeophyllaceae</taxon>
        <taxon>Neolentinus</taxon>
    </lineage>
</organism>
<keyword evidence="3" id="KW-1185">Reference proteome</keyword>
<name>A0A165MEH9_9AGAM</name>
<accession>A0A165MEH9</accession>
<protein>
    <submittedName>
        <fullName evidence="2">Uncharacterized protein</fullName>
    </submittedName>
</protein>
<dbReference type="OrthoDB" id="2799468at2759"/>
<dbReference type="STRING" id="1314782.A0A165MEH9"/>
<dbReference type="EMBL" id="KV425696">
    <property type="protein sequence ID" value="KZT18236.1"/>
    <property type="molecule type" value="Genomic_DNA"/>
</dbReference>
<sequence length="252" mass="27114">MDGQSTIAKANRYREVELLLRVSTDLPSVNVSTSPFTSPTIDLNSINRKEARELMFKHHNIYLGSPSASWLLLRTLHRSRTRVSRVSPTSLTGAASKTDLEKSSASQEGTHAVGAQDPRVGPSSCISSQVAEAQSAPVKHPEGLTHKEEFAARGRPRGRCLIEAERVSQSPPSLAATETLSSPALGGLNAALPGSLDLENVTTPARDLQSKEERVTVRLMGWISRGTLTCGCKSTVDKGSNINVDVCDTEIR</sequence>
<proteinExistence type="predicted"/>
<gene>
    <name evidence="2" type="ORF">NEOLEDRAFT_1184461</name>
</gene>
<dbReference type="Proteomes" id="UP000076761">
    <property type="component" value="Unassembled WGS sequence"/>
</dbReference>
<reference evidence="2 3" key="1">
    <citation type="journal article" date="2016" name="Mol. Biol. Evol.">
        <title>Comparative Genomics of Early-Diverging Mushroom-Forming Fungi Provides Insights into the Origins of Lignocellulose Decay Capabilities.</title>
        <authorList>
            <person name="Nagy L.G."/>
            <person name="Riley R."/>
            <person name="Tritt A."/>
            <person name="Adam C."/>
            <person name="Daum C."/>
            <person name="Floudas D."/>
            <person name="Sun H."/>
            <person name="Yadav J.S."/>
            <person name="Pangilinan J."/>
            <person name="Larsson K.H."/>
            <person name="Matsuura K."/>
            <person name="Barry K."/>
            <person name="Labutti K."/>
            <person name="Kuo R."/>
            <person name="Ohm R.A."/>
            <person name="Bhattacharya S.S."/>
            <person name="Shirouzu T."/>
            <person name="Yoshinaga Y."/>
            <person name="Martin F.M."/>
            <person name="Grigoriev I.V."/>
            <person name="Hibbett D.S."/>
        </authorList>
    </citation>
    <scope>NUCLEOTIDE SEQUENCE [LARGE SCALE GENOMIC DNA]</scope>
    <source>
        <strain evidence="2 3">HHB14362 ss-1</strain>
    </source>
</reference>
<dbReference type="AlphaFoldDB" id="A0A165MEH9"/>
<feature type="compositionally biased region" description="Basic and acidic residues" evidence="1">
    <location>
        <begin position="139"/>
        <end position="152"/>
    </location>
</feature>